<comment type="caution">
    <text evidence="1">The sequence shown here is derived from an EMBL/GenBank/DDBJ whole genome shotgun (WGS) entry which is preliminary data.</text>
</comment>
<dbReference type="InterPro" id="IPR045920">
    <property type="entry name" value="DUF6339"/>
</dbReference>
<name>A0ABV4EL89_BREEP</name>
<dbReference type="Pfam" id="PF19866">
    <property type="entry name" value="DUF6339"/>
    <property type="match status" value="1"/>
</dbReference>
<accession>A0ABV4EL89</accession>
<gene>
    <name evidence="1" type="ORF">ABH903_002341</name>
</gene>
<dbReference type="Proteomes" id="UP001565435">
    <property type="component" value="Unassembled WGS sequence"/>
</dbReference>
<evidence type="ECO:0000313" key="1">
    <source>
        <dbReference type="EMBL" id="MEY9259309.1"/>
    </source>
</evidence>
<sequence length="262" mass="29329">MILGPMLFPRVEAKDSHRLRSSLITRMDTQVEFSEADFDSALNSSRAFPPTGGTRIGESDLRELRRTCLEAVDNATSDRGVVSSSNFDLAVGKILFATGEESVGEFGDPFVWDFITLILLPDLAAKRLAMRSTSRGKSISTAERITGGSRRHVFQRLWKRWLIFGCEIVESGKLTEDDYGATIERLITNRPALAREVAEAIIRSGYSGDERREYTRVFMRKLQQTSGLVQIRDDDEVHLRKVIEEVHRQTAESVGDAAESDG</sequence>
<protein>
    <submittedName>
        <fullName evidence="1">Uncharacterized protein</fullName>
    </submittedName>
</protein>
<dbReference type="EMBL" id="JBGBYS010000013">
    <property type="protein sequence ID" value="MEY9259309.1"/>
    <property type="molecule type" value="Genomic_DNA"/>
</dbReference>
<reference evidence="1 2" key="1">
    <citation type="submission" date="2024-07" db="EMBL/GenBank/DDBJ databases">
        <title>Mealworm larvae gut microbial communities from Newark, Delaware, USA.</title>
        <authorList>
            <person name="Blenner M."/>
        </authorList>
    </citation>
    <scope>NUCLEOTIDE SEQUENCE [LARGE SCALE GENOMIC DNA]</scope>
    <source>
        <strain evidence="1 2">UD i117</strain>
    </source>
</reference>
<evidence type="ECO:0000313" key="2">
    <source>
        <dbReference type="Proteomes" id="UP001565435"/>
    </source>
</evidence>
<organism evidence="1 2">
    <name type="scientific">Brevibacterium epidermidis</name>
    <dbReference type="NCBI Taxonomy" id="1698"/>
    <lineage>
        <taxon>Bacteria</taxon>
        <taxon>Bacillati</taxon>
        <taxon>Actinomycetota</taxon>
        <taxon>Actinomycetes</taxon>
        <taxon>Micrococcales</taxon>
        <taxon>Brevibacteriaceae</taxon>
        <taxon>Brevibacterium</taxon>
    </lineage>
</organism>
<proteinExistence type="predicted"/>
<keyword evidence="2" id="KW-1185">Reference proteome</keyword>